<dbReference type="RefSeq" id="WP_006870824.1">
    <property type="nucleotide sequence ID" value="NZ_JH413819.1"/>
</dbReference>
<organism evidence="1 2">
    <name type="scientific">Legionella drancourtii LLAP12</name>
    <dbReference type="NCBI Taxonomy" id="658187"/>
    <lineage>
        <taxon>Bacteria</taxon>
        <taxon>Pseudomonadati</taxon>
        <taxon>Pseudomonadota</taxon>
        <taxon>Gammaproteobacteria</taxon>
        <taxon>Legionellales</taxon>
        <taxon>Legionellaceae</taxon>
        <taxon>Legionella</taxon>
    </lineage>
</organism>
<dbReference type="OrthoDB" id="8770010at2"/>
<accession>G9ENS0</accession>
<sequence length="373" mass="42929">MNTHSGNVNTDSGIISKSVHVKPESLFTFIQYRCSLCSRIGVHFEPEYAIPFLAIPISSEDHLQKMLHEADYPHIYIENSIFHINALYERSEIFPAARIYYMNAKTFGELLAIQKILEKKNIILKKLPILNNKQFEERVDEKQYRKLYQNWKLKKDKDTSFLSSLFTGRERNTIVNQAVWLNSEECLICKSTAELIATTSIFQESGMLIGAKFCELHYKELSQTGGLMPYLKDKFKMPPHILIDPPLASLDDIFIYNYTAIQEQLGCHLERNQGRVITGIRPSGVKVIFRLDALDDYAYNINLPNGQRFSRIDSSNHHAIDFGPDHIHRRLTHSQKNKVESSFTYGVPFADYKIILELIEAAEATLDKHEVAL</sequence>
<proteinExistence type="predicted"/>
<dbReference type="HOGENOM" id="CLU_794056_0_0_6"/>
<dbReference type="EMBL" id="JH413819">
    <property type="protein sequence ID" value="EHL31093.1"/>
    <property type="molecule type" value="Genomic_DNA"/>
</dbReference>
<name>G9ENS0_9GAMM</name>
<keyword evidence="2" id="KW-1185">Reference proteome</keyword>
<reference evidence="1 2" key="1">
    <citation type="journal article" date="2011" name="BMC Genomics">
        <title>Insight into cross-talk between intra-amoebal pathogens.</title>
        <authorList>
            <person name="Gimenez G."/>
            <person name="Bertelli C."/>
            <person name="Moliner C."/>
            <person name="Robert C."/>
            <person name="Raoult D."/>
            <person name="Fournier P.E."/>
            <person name="Greub G."/>
        </authorList>
    </citation>
    <scope>NUCLEOTIDE SEQUENCE [LARGE SCALE GENOMIC DNA]</scope>
    <source>
        <strain evidence="1 2">LLAP12</strain>
    </source>
</reference>
<dbReference type="Proteomes" id="UP000002770">
    <property type="component" value="Unassembled WGS sequence"/>
</dbReference>
<dbReference type="eggNOG" id="ENOG5031VTD">
    <property type="taxonomic scope" value="Bacteria"/>
</dbReference>
<dbReference type="InParanoid" id="G9ENS0"/>
<evidence type="ECO:0000313" key="2">
    <source>
        <dbReference type="Proteomes" id="UP000002770"/>
    </source>
</evidence>
<dbReference type="STRING" id="658187.LDG_6897"/>
<gene>
    <name evidence="1" type="ORF">LDG_6897</name>
</gene>
<evidence type="ECO:0000313" key="1">
    <source>
        <dbReference type="EMBL" id="EHL31093.1"/>
    </source>
</evidence>
<dbReference type="AlphaFoldDB" id="G9ENS0"/>
<protein>
    <submittedName>
        <fullName evidence="1">Uncharacterized protein</fullName>
    </submittedName>
</protein>